<organism evidence="2 3">
    <name type="scientific">Deinococcus maricopensis (strain DSM 21211 / LMG 22137 / NRRL B-23946 / LB-34)</name>
    <dbReference type="NCBI Taxonomy" id="709986"/>
    <lineage>
        <taxon>Bacteria</taxon>
        <taxon>Thermotogati</taxon>
        <taxon>Deinococcota</taxon>
        <taxon>Deinococci</taxon>
        <taxon>Deinococcales</taxon>
        <taxon>Deinococcaceae</taxon>
        <taxon>Deinococcus</taxon>
    </lineage>
</organism>
<proteinExistence type="predicted"/>
<evidence type="ECO:0000256" key="1">
    <source>
        <dbReference type="SAM" id="Phobius"/>
    </source>
</evidence>
<dbReference type="EMBL" id="CP002454">
    <property type="protein sequence ID" value="ADV68849.1"/>
    <property type="molecule type" value="Genomic_DNA"/>
</dbReference>
<dbReference type="RefSeq" id="WP_013558352.1">
    <property type="nucleotide sequence ID" value="NC_014958.1"/>
</dbReference>
<protein>
    <submittedName>
        <fullName evidence="2">Uncharacterized protein</fullName>
    </submittedName>
</protein>
<feature type="transmembrane region" description="Helical" evidence="1">
    <location>
        <begin position="35"/>
        <end position="52"/>
    </location>
</feature>
<evidence type="ECO:0000313" key="2">
    <source>
        <dbReference type="EMBL" id="ADV68849.1"/>
    </source>
</evidence>
<dbReference type="Proteomes" id="UP000008635">
    <property type="component" value="Chromosome"/>
</dbReference>
<keyword evidence="3" id="KW-1185">Reference proteome</keyword>
<sequence precursor="true">MNPSQIFRIIRYVALLLVLLASMNNWVVLGLDRRGLWVVALVVYAVTYALEFSPKRNRRS</sequence>
<dbReference type="AlphaFoldDB" id="E8U4I4"/>
<feature type="transmembrane region" description="Helical" evidence="1">
    <location>
        <begin position="12"/>
        <end position="29"/>
    </location>
</feature>
<keyword evidence="1" id="KW-1133">Transmembrane helix</keyword>
<reference evidence="3" key="2">
    <citation type="submission" date="2011-01" db="EMBL/GenBank/DDBJ databases">
        <title>The complete genome of Deinococcus maricopensis DSM 21211.</title>
        <authorList>
            <consortium name="US DOE Joint Genome Institute (JGI-PGF)"/>
            <person name="Lucas S."/>
            <person name="Copeland A."/>
            <person name="Lapidus A."/>
            <person name="Goodwin L."/>
            <person name="Pitluck S."/>
            <person name="Kyrpides N."/>
            <person name="Mavromatis K."/>
            <person name="Pagani I."/>
            <person name="Ivanova N."/>
            <person name="Ovchinnikova G."/>
            <person name="Zeytun A."/>
            <person name="Detter J.C."/>
            <person name="Han C."/>
            <person name="Land M."/>
            <person name="Hauser L."/>
            <person name="Markowitz V."/>
            <person name="Cheng J.-F."/>
            <person name="Hugenholtz P."/>
            <person name="Woyke T."/>
            <person name="Wu D."/>
            <person name="Pukall R."/>
            <person name="Gehrich-Schroeter G."/>
            <person name="Brambilla E."/>
            <person name="Klenk H.-P."/>
            <person name="Eisen J.A."/>
        </authorList>
    </citation>
    <scope>NUCLEOTIDE SEQUENCE [LARGE SCALE GENOMIC DNA]</scope>
    <source>
        <strain evidence="3">DSM 21211 / LMG 22137 / NRRL B-23946 / LB-34</strain>
    </source>
</reference>
<reference evidence="2 3" key="1">
    <citation type="journal article" date="2011" name="Stand. Genomic Sci.">
        <title>Complete genome sequence of Deinococcus maricopensis type strain (LB-34).</title>
        <authorList>
            <person name="Pukall R."/>
            <person name="Zeytun A."/>
            <person name="Lucas S."/>
            <person name="Lapidus A."/>
            <person name="Hammon N."/>
            <person name="Deshpande S."/>
            <person name="Nolan M."/>
            <person name="Cheng J.F."/>
            <person name="Pitluck S."/>
            <person name="Liolios K."/>
            <person name="Pagani I."/>
            <person name="Mikhailova N."/>
            <person name="Ivanova N."/>
            <person name="Mavromatis K."/>
            <person name="Pati A."/>
            <person name="Tapia R."/>
            <person name="Han C."/>
            <person name="Goodwin L."/>
            <person name="Chen A."/>
            <person name="Palaniappan K."/>
            <person name="Land M."/>
            <person name="Hauser L."/>
            <person name="Chang Y.J."/>
            <person name="Jeffries C.D."/>
            <person name="Brambilla E.M."/>
            <person name="Rohde M."/>
            <person name="Goker M."/>
            <person name="Detter J.C."/>
            <person name="Woyke T."/>
            <person name="Bristow J."/>
            <person name="Eisen J.A."/>
            <person name="Markowitz V."/>
            <person name="Hugenholtz P."/>
            <person name="Kyrpides N.C."/>
            <person name="Klenk H.P."/>
        </authorList>
    </citation>
    <scope>NUCLEOTIDE SEQUENCE [LARGE SCALE GENOMIC DNA]</scope>
    <source>
        <strain evidence="3">DSM 21211 / LMG 22137 / NRRL B-23946 / LB-34</strain>
    </source>
</reference>
<evidence type="ECO:0000313" key="3">
    <source>
        <dbReference type="Proteomes" id="UP000008635"/>
    </source>
</evidence>
<dbReference type="STRING" id="709986.Deima_3222"/>
<dbReference type="KEGG" id="dmr:Deima_3222"/>
<accession>E8U4I4</accession>
<keyword evidence="1" id="KW-0472">Membrane</keyword>
<keyword evidence="1" id="KW-0812">Transmembrane</keyword>
<gene>
    <name evidence="2" type="ordered locus">Deima_3222</name>
</gene>
<dbReference type="HOGENOM" id="CLU_2933738_0_0_0"/>
<name>E8U4I4_DEIML</name>